<evidence type="ECO:0000256" key="2">
    <source>
        <dbReference type="ARBA" id="ARBA00009696"/>
    </source>
</evidence>
<evidence type="ECO:0000313" key="14">
    <source>
        <dbReference type="EMBL" id="BBB31167.1"/>
    </source>
</evidence>
<evidence type="ECO:0000256" key="11">
    <source>
        <dbReference type="ARBA" id="ARBA00023237"/>
    </source>
</evidence>
<evidence type="ECO:0000256" key="10">
    <source>
        <dbReference type="ARBA" id="ARBA00023186"/>
    </source>
</evidence>
<dbReference type="KEGG" id="njp:NEJAP_3229"/>
<name>A0A7R6PR89_9GAMM</name>
<evidence type="ECO:0000256" key="5">
    <source>
        <dbReference type="ARBA" id="ARBA00022448"/>
    </source>
</evidence>
<comment type="similarity">
    <text evidence="2 13">Belongs to the LolB family.</text>
</comment>
<keyword evidence="10 13" id="KW-0143">Chaperone</keyword>
<dbReference type="GO" id="GO:0044874">
    <property type="term" value="P:lipoprotein localization to outer membrane"/>
    <property type="evidence" value="ECO:0007669"/>
    <property type="project" value="UniProtKB-UniRule"/>
</dbReference>
<evidence type="ECO:0000256" key="3">
    <source>
        <dbReference type="ARBA" id="ARBA00011245"/>
    </source>
</evidence>
<evidence type="ECO:0000256" key="12">
    <source>
        <dbReference type="ARBA" id="ARBA00023288"/>
    </source>
</evidence>
<dbReference type="HAMAP" id="MF_00233">
    <property type="entry name" value="LolB"/>
    <property type="match status" value="1"/>
</dbReference>
<proteinExistence type="inferred from homology"/>
<comment type="subcellular location">
    <subcellularLocation>
        <location evidence="1 13">Cell outer membrane</location>
        <topology evidence="1 13">Lipid-anchor</topology>
    </subcellularLocation>
</comment>
<keyword evidence="8 13" id="KW-0472">Membrane</keyword>
<keyword evidence="7 13" id="KW-0653">Protein transport</keyword>
<dbReference type="SUPFAM" id="SSF89392">
    <property type="entry name" value="Prokaryotic lipoproteins and lipoprotein localization factors"/>
    <property type="match status" value="1"/>
</dbReference>
<keyword evidence="9 13" id="KW-0564">Palmitate</keyword>
<evidence type="ECO:0000256" key="1">
    <source>
        <dbReference type="ARBA" id="ARBA00004459"/>
    </source>
</evidence>
<dbReference type="EMBL" id="AP014546">
    <property type="protein sequence ID" value="BBB31167.1"/>
    <property type="molecule type" value="Genomic_DNA"/>
</dbReference>
<protein>
    <recommendedName>
        <fullName evidence="4 13">Outer-membrane lipoprotein LolB</fullName>
    </recommendedName>
</protein>
<comment type="function">
    <text evidence="13">Plays a critical role in the incorporation of lipoproteins in the outer membrane after they are released by the LolA protein.</text>
</comment>
<keyword evidence="5 13" id="KW-0813">Transport</keyword>
<reference evidence="14 15" key="1">
    <citation type="journal article" date="2008" name="Int. J. Syst. Evol. Microbiol.">
        <title>Neptunomonas japonica sp. nov., an Osedax japonicus symbiont-like bacterium isolated from sediment adjacent to sperm whale carcasses off Kagoshima, Japan.</title>
        <authorList>
            <person name="Miyazaki M."/>
            <person name="Nogi Y."/>
            <person name="Fujiwara Y."/>
            <person name="Kawato M."/>
            <person name="Kubokawa K."/>
            <person name="Horikoshi K."/>
        </authorList>
    </citation>
    <scope>NUCLEOTIDE SEQUENCE [LARGE SCALE GENOMIC DNA]</scope>
    <source>
        <strain evidence="14 15">JAMM 1380</strain>
    </source>
</reference>
<dbReference type="GO" id="GO:0015031">
    <property type="term" value="P:protein transport"/>
    <property type="evidence" value="ECO:0007669"/>
    <property type="project" value="UniProtKB-KW"/>
</dbReference>
<dbReference type="GO" id="GO:0009279">
    <property type="term" value="C:cell outer membrane"/>
    <property type="evidence" value="ECO:0007669"/>
    <property type="project" value="UniProtKB-SubCell"/>
</dbReference>
<keyword evidence="15" id="KW-1185">Reference proteome</keyword>
<evidence type="ECO:0000313" key="15">
    <source>
        <dbReference type="Proteomes" id="UP000595332"/>
    </source>
</evidence>
<evidence type="ECO:0000256" key="13">
    <source>
        <dbReference type="HAMAP-Rule" id="MF_00233"/>
    </source>
</evidence>
<evidence type="ECO:0000256" key="8">
    <source>
        <dbReference type="ARBA" id="ARBA00023136"/>
    </source>
</evidence>
<comment type="subunit">
    <text evidence="3 13">Monomer.</text>
</comment>
<keyword evidence="12 13" id="KW-0449">Lipoprotein</keyword>
<evidence type="ECO:0000256" key="9">
    <source>
        <dbReference type="ARBA" id="ARBA00023139"/>
    </source>
</evidence>
<keyword evidence="11 13" id="KW-0998">Cell outer membrane</keyword>
<dbReference type="PROSITE" id="PS51257">
    <property type="entry name" value="PROKAR_LIPOPROTEIN"/>
    <property type="match status" value="1"/>
</dbReference>
<accession>A0A7R6PR89</accession>
<dbReference type="CDD" id="cd16326">
    <property type="entry name" value="LolB"/>
    <property type="match status" value="1"/>
</dbReference>
<dbReference type="Proteomes" id="UP000595332">
    <property type="component" value="Chromosome"/>
</dbReference>
<evidence type="ECO:0000256" key="6">
    <source>
        <dbReference type="ARBA" id="ARBA00022729"/>
    </source>
</evidence>
<dbReference type="InterPro" id="IPR004565">
    <property type="entry name" value="OM_lipoprot_LolB"/>
</dbReference>
<keyword evidence="6 13" id="KW-0732">Signal</keyword>
<evidence type="ECO:0000256" key="7">
    <source>
        <dbReference type="ARBA" id="ARBA00022927"/>
    </source>
</evidence>
<dbReference type="NCBIfam" id="TIGR00548">
    <property type="entry name" value="lolB"/>
    <property type="match status" value="1"/>
</dbReference>
<evidence type="ECO:0000256" key="4">
    <source>
        <dbReference type="ARBA" id="ARBA00016202"/>
    </source>
</evidence>
<dbReference type="AlphaFoldDB" id="A0A7R6PR89"/>
<organism evidence="14 15">
    <name type="scientific">Neptunomonas japonica JAMM 1380</name>
    <dbReference type="NCBI Taxonomy" id="1441457"/>
    <lineage>
        <taxon>Bacteria</taxon>
        <taxon>Pseudomonadati</taxon>
        <taxon>Pseudomonadota</taxon>
        <taxon>Gammaproteobacteria</taxon>
        <taxon>Oceanospirillales</taxon>
        <taxon>Oceanospirillaceae</taxon>
        <taxon>Neptunomonas</taxon>
    </lineage>
</organism>
<dbReference type="InterPro" id="IPR029046">
    <property type="entry name" value="LolA/LolB/LppX"/>
</dbReference>
<dbReference type="Pfam" id="PF03550">
    <property type="entry name" value="LolB"/>
    <property type="match status" value="1"/>
</dbReference>
<sequence>MKNILLLMTLSLIMTGCSLIPKTQAPEPKSTISWEEHQAVIKQISHWNTSGKIGIRTPDDSQSASLTWNQNQQAYNISLKGPLGQGGATISGDQYSSTLEIPGEQPLAAGSPEELLSLRLGWEIPVKDAQYWIKGIPSPSSTYDLTLTDNRLAKLTQQGWNIEYQSYVDGNKASLPKKLTMSREELKLTLILRNWRIID</sequence>
<gene>
    <name evidence="13 14" type="primary">lolB</name>
    <name evidence="14" type="ORF">NEJAP_3229</name>
</gene>
<dbReference type="RefSeq" id="WP_201348288.1">
    <property type="nucleotide sequence ID" value="NZ_AP014546.1"/>
</dbReference>
<dbReference type="Gene3D" id="2.50.20.10">
    <property type="entry name" value="Lipoprotein localisation LolA/LolB/LppX"/>
    <property type="match status" value="1"/>
</dbReference>